<name>A0A3S1BKM2_ELYCH</name>
<evidence type="ECO:0000313" key="3">
    <source>
        <dbReference type="Proteomes" id="UP000271974"/>
    </source>
</evidence>
<comment type="caution">
    <text evidence="2">The sequence shown here is derived from an EMBL/GenBank/DDBJ whole genome shotgun (WGS) entry which is preliminary data.</text>
</comment>
<sequence length="236" mass="26103">MQPPPTLHTPLNKPNNNYNNHHHRESSTSQAAKVKKKKTLCWTNTPPYGIEGIEMADELDKIGQVQIPASDNRVGREAVTVVDIKPRPFAQRSLVSLRCHGFPPSHFDSLSLSRTEGRDTYCNTDPSEADITGPSFFSSTIPTDDKQPPVLLLERCRDRRAGDKRRLLIRISPDESCVYRKDLLTPHWEPIATCSASERTRVRRWFASDPGGPGSSPALFGQAGCDPPSVPGPVAV</sequence>
<feature type="region of interest" description="Disordered" evidence="1">
    <location>
        <begin position="1"/>
        <end position="36"/>
    </location>
</feature>
<dbReference type="AlphaFoldDB" id="A0A3S1BKM2"/>
<dbReference type="Proteomes" id="UP000271974">
    <property type="component" value="Unassembled WGS sequence"/>
</dbReference>
<proteinExistence type="predicted"/>
<evidence type="ECO:0000313" key="2">
    <source>
        <dbReference type="EMBL" id="RUS69382.1"/>
    </source>
</evidence>
<gene>
    <name evidence="2" type="ORF">EGW08_022855</name>
</gene>
<protein>
    <submittedName>
        <fullName evidence="2">Uncharacterized protein</fullName>
    </submittedName>
</protein>
<organism evidence="2 3">
    <name type="scientific">Elysia chlorotica</name>
    <name type="common">Eastern emerald elysia</name>
    <name type="synonym">Sea slug</name>
    <dbReference type="NCBI Taxonomy" id="188477"/>
    <lineage>
        <taxon>Eukaryota</taxon>
        <taxon>Metazoa</taxon>
        <taxon>Spiralia</taxon>
        <taxon>Lophotrochozoa</taxon>
        <taxon>Mollusca</taxon>
        <taxon>Gastropoda</taxon>
        <taxon>Heterobranchia</taxon>
        <taxon>Euthyneura</taxon>
        <taxon>Panpulmonata</taxon>
        <taxon>Sacoglossa</taxon>
        <taxon>Placobranchoidea</taxon>
        <taxon>Plakobranchidae</taxon>
        <taxon>Elysia</taxon>
    </lineage>
</organism>
<accession>A0A3S1BKM2</accession>
<evidence type="ECO:0000256" key="1">
    <source>
        <dbReference type="SAM" id="MobiDB-lite"/>
    </source>
</evidence>
<dbReference type="EMBL" id="RQTK01001702">
    <property type="protein sequence ID" value="RUS69382.1"/>
    <property type="molecule type" value="Genomic_DNA"/>
</dbReference>
<reference evidence="2 3" key="1">
    <citation type="submission" date="2019-01" db="EMBL/GenBank/DDBJ databases">
        <title>A draft genome assembly of the solar-powered sea slug Elysia chlorotica.</title>
        <authorList>
            <person name="Cai H."/>
            <person name="Li Q."/>
            <person name="Fang X."/>
            <person name="Li J."/>
            <person name="Curtis N.E."/>
            <person name="Altenburger A."/>
            <person name="Shibata T."/>
            <person name="Feng M."/>
            <person name="Maeda T."/>
            <person name="Schwartz J.A."/>
            <person name="Shigenobu S."/>
            <person name="Lundholm N."/>
            <person name="Nishiyama T."/>
            <person name="Yang H."/>
            <person name="Hasebe M."/>
            <person name="Li S."/>
            <person name="Pierce S.K."/>
            <person name="Wang J."/>
        </authorList>
    </citation>
    <scope>NUCLEOTIDE SEQUENCE [LARGE SCALE GENOMIC DNA]</scope>
    <source>
        <strain evidence="2">EC2010</strain>
        <tissue evidence="2">Whole organism of an adult</tissue>
    </source>
</reference>
<feature type="region of interest" description="Disordered" evidence="1">
    <location>
        <begin position="206"/>
        <end position="236"/>
    </location>
</feature>
<keyword evidence="3" id="KW-1185">Reference proteome</keyword>